<comment type="function">
    <text evidence="10">Catalyzes the transfer of pyrophosphate from adenosine triphosphate (ATP) to 6-hydroxymethyl-7,8-dihydropterin, an enzymatic step in folate biosynthesis pathway.</text>
</comment>
<dbReference type="GO" id="GO:0046654">
    <property type="term" value="P:tetrahydrofolate biosynthetic process"/>
    <property type="evidence" value="ECO:0007669"/>
    <property type="project" value="UniProtKB-UniPathway"/>
</dbReference>
<reference evidence="14 15" key="1">
    <citation type="submission" date="2016-11" db="EMBL/GenBank/DDBJ databases">
        <authorList>
            <person name="Jaros S."/>
            <person name="Januszkiewicz K."/>
            <person name="Wedrychowicz H."/>
        </authorList>
    </citation>
    <scope>NUCLEOTIDE SEQUENCE [LARGE SCALE GENOMIC DNA]</scope>
    <source>
        <strain evidence="14 15">DSM 9705</strain>
    </source>
</reference>
<dbReference type="InterPro" id="IPR035907">
    <property type="entry name" value="Hppk_sf"/>
</dbReference>
<evidence type="ECO:0000256" key="8">
    <source>
        <dbReference type="ARBA" id="ARBA00022840"/>
    </source>
</evidence>
<dbReference type="Pfam" id="PF01288">
    <property type="entry name" value="HPPK"/>
    <property type="match status" value="1"/>
</dbReference>
<dbReference type="EC" id="2.7.6.3" evidence="3"/>
<dbReference type="RefSeq" id="WP_073378444.1">
    <property type="nucleotide sequence ID" value="NZ_FQXS01000029.1"/>
</dbReference>
<keyword evidence="9" id="KW-0289">Folate biosynthesis</keyword>
<evidence type="ECO:0000256" key="2">
    <source>
        <dbReference type="ARBA" id="ARBA00005810"/>
    </source>
</evidence>
<evidence type="ECO:0000313" key="15">
    <source>
        <dbReference type="Proteomes" id="UP000184139"/>
    </source>
</evidence>
<dbReference type="NCBIfam" id="TIGR01498">
    <property type="entry name" value="folK"/>
    <property type="match status" value="1"/>
</dbReference>
<keyword evidence="5" id="KW-0808">Transferase</keyword>
<evidence type="ECO:0000256" key="4">
    <source>
        <dbReference type="ARBA" id="ARBA00016218"/>
    </source>
</evidence>
<keyword evidence="6" id="KW-0547">Nucleotide-binding</keyword>
<organism evidence="14 15">
    <name type="scientific">Desulfofustis glycolicus DSM 9705</name>
    <dbReference type="NCBI Taxonomy" id="1121409"/>
    <lineage>
        <taxon>Bacteria</taxon>
        <taxon>Pseudomonadati</taxon>
        <taxon>Thermodesulfobacteriota</taxon>
        <taxon>Desulfobulbia</taxon>
        <taxon>Desulfobulbales</taxon>
        <taxon>Desulfocapsaceae</taxon>
        <taxon>Desulfofustis</taxon>
    </lineage>
</organism>
<evidence type="ECO:0000259" key="13">
    <source>
        <dbReference type="Pfam" id="PF01288"/>
    </source>
</evidence>
<keyword evidence="8" id="KW-0067">ATP-binding</keyword>
<gene>
    <name evidence="14" type="ORF">SAMN02745124_03714</name>
</gene>
<evidence type="ECO:0000256" key="10">
    <source>
        <dbReference type="ARBA" id="ARBA00029409"/>
    </source>
</evidence>
<dbReference type="InterPro" id="IPR000550">
    <property type="entry name" value="Hppk"/>
</dbReference>
<evidence type="ECO:0000256" key="3">
    <source>
        <dbReference type="ARBA" id="ARBA00013253"/>
    </source>
</evidence>
<accession>A0A1M5Y7Z1</accession>
<dbReference type="UniPathway" id="UPA00077">
    <property type="reaction ID" value="UER00155"/>
</dbReference>
<evidence type="ECO:0000313" key="14">
    <source>
        <dbReference type="EMBL" id="SHI07928.1"/>
    </source>
</evidence>
<dbReference type="GO" id="GO:0046656">
    <property type="term" value="P:folic acid biosynthetic process"/>
    <property type="evidence" value="ECO:0007669"/>
    <property type="project" value="UniProtKB-KW"/>
</dbReference>
<evidence type="ECO:0000256" key="11">
    <source>
        <dbReference type="ARBA" id="ARBA00029766"/>
    </source>
</evidence>
<dbReference type="EMBL" id="FQXS01000029">
    <property type="protein sequence ID" value="SHI07928.1"/>
    <property type="molecule type" value="Genomic_DNA"/>
</dbReference>
<dbReference type="PANTHER" id="PTHR43071:SF1">
    <property type="entry name" value="2-AMINO-4-HYDROXY-6-HYDROXYMETHYLDIHYDROPTERIDINE PYROPHOSPHOKINASE"/>
    <property type="match status" value="1"/>
</dbReference>
<evidence type="ECO:0000256" key="12">
    <source>
        <dbReference type="ARBA" id="ARBA00033413"/>
    </source>
</evidence>
<dbReference type="GO" id="GO:0005524">
    <property type="term" value="F:ATP binding"/>
    <property type="evidence" value="ECO:0007669"/>
    <property type="project" value="UniProtKB-KW"/>
</dbReference>
<evidence type="ECO:0000256" key="6">
    <source>
        <dbReference type="ARBA" id="ARBA00022741"/>
    </source>
</evidence>
<dbReference type="GO" id="GO:0016301">
    <property type="term" value="F:kinase activity"/>
    <property type="evidence" value="ECO:0007669"/>
    <property type="project" value="UniProtKB-KW"/>
</dbReference>
<dbReference type="Gene3D" id="3.30.70.560">
    <property type="entry name" value="7,8-Dihydro-6-hydroxymethylpterin-pyrophosphokinase HPPK"/>
    <property type="match status" value="1"/>
</dbReference>
<dbReference type="AlphaFoldDB" id="A0A1M5Y7Z1"/>
<dbReference type="OrthoDB" id="9808041at2"/>
<comment type="pathway">
    <text evidence="1">Cofactor biosynthesis; tetrahydrofolate biosynthesis; 2-amino-4-hydroxy-6-hydroxymethyl-7,8-dihydropteridine diphosphate from 7,8-dihydroneopterin triphosphate: step 4/4.</text>
</comment>
<protein>
    <recommendedName>
        <fullName evidence="4">2-amino-4-hydroxy-6-hydroxymethyldihydropteridine pyrophosphokinase</fullName>
        <ecNumber evidence="3">2.7.6.3</ecNumber>
    </recommendedName>
    <alternativeName>
        <fullName evidence="11">6-hydroxymethyl-7,8-dihydropterin pyrophosphokinase</fullName>
    </alternativeName>
    <alternativeName>
        <fullName evidence="12">7,8-dihydro-6-hydroxymethylpterin-pyrophosphokinase</fullName>
    </alternativeName>
</protein>
<evidence type="ECO:0000256" key="1">
    <source>
        <dbReference type="ARBA" id="ARBA00005051"/>
    </source>
</evidence>
<keyword evidence="7 14" id="KW-0418">Kinase</keyword>
<dbReference type="PANTHER" id="PTHR43071">
    <property type="entry name" value="2-AMINO-4-HYDROXY-6-HYDROXYMETHYLDIHYDROPTERIDINE PYROPHOSPHOKINASE"/>
    <property type="match status" value="1"/>
</dbReference>
<evidence type="ECO:0000256" key="7">
    <source>
        <dbReference type="ARBA" id="ARBA00022777"/>
    </source>
</evidence>
<evidence type="ECO:0000256" key="9">
    <source>
        <dbReference type="ARBA" id="ARBA00022909"/>
    </source>
</evidence>
<keyword evidence="15" id="KW-1185">Reference proteome</keyword>
<dbReference type="SUPFAM" id="SSF55083">
    <property type="entry name" value="6-hydroxymethyl-7,8-dihydropterin pyrophosphokinase, HPPK"/>
    <property type="match status" value="1"/>
</dbReference>
<comment type="similarity">
    <text evidence="2">Belongs to the HPPK family.</text>
</comment>
<feature type="domain" description="7,8-dihydro-6-hydroxymethylpterin-pyrophosphokinase" evidence="13">
    <location>
        <begin position="14"/>
        <end position="145"/>
    </location>
</feature>
<sequence length="188" mass="20507">MGTQQDGTACENVFIGLGSNLGDSRQTLIKAWNLLGEQPDVTLGELSAPYLSSPVGMSSSHWFTNAVGRVVARCSPFRLLEILQHVETAFGRVREKESKGYQDRLIDLDLIYFGDVVCDEPRLTLPHPQRTDRLFVLAPLADIAPGFPDPELAAGSTVSQLLDDLRRRIAAGRVTAQELLKGSWSAGS</sequence>
<evidence type="ECO:0000256" key="5">
    <source>
        <dbReference type="ARBA" id="ARBA00022679"/>
    </source>
</evidence>
<dbReference type="GO" id="GO:0003848">
    <property type="term" value="F:2-amino-4-hydroxy-6-hydroxymethyldihydropteridine diphosphokinase activity"/>
    <property type="evidence" value="ECO:0007669"/>
    <property type="project" value="UniProtKB-EC"/>
</dbReference>
<proteinExistence type="inferred from homology"/>
<dbReference type="STRING" id="1121409.SAMN02745124_03714"/>
<dbReference type="Proteomes" id="UP000184139">
    <property type="component" value="Unassembled WGS sequence"/>
</dbReference>
<dbReference type="CDD" id="cd00483">
    <property type="entry name" value="HPPK"/>
    <property type="match status" value="1"/>
</dbReference>
<name>A0A1M5Y7Z1_9BACT</name>